<feature type="region of interest" description="Disordered" evidence="1">
    <location>
        <begin position="1468"/>
        <end position="1503"/>
    </location>
</feature>
<dbReference type="OrthoDB" id="10668695at2759"/>
<dbReference type="HOGENOM" id="CLU_248570_0_0_1"/>
<accession>R7SN86</accession>
<evidence type="ECO:0000313" key="2">
    <source>
        <dbReference type="EMBL" id="EJF56462.1"/>
    </source>
</evidence>
<name>R7SN86_DICSQ</name>
<feature type="compositionally biased region" description="Acidic residues" evidence="1">
    <location>
        <begin position="1471"/>
        <end position="1483"/>
    </location>
</feature>
<feature type="compositionally biased region" description="Low complexity" evidence="1">
    <location>
        <begin position="1243"/>
        <end position="1260"/>
    </location>
</feature>
<feature type="compositionally biased region" description="Basic residues" evidence="1">
    <location>
        <begin position="1"/>
        <end position="12"/>
    </location>
</feature>
<feature type="compositionally biased region" description="Basic residues" evidence="1">
    <location>
        <begin position="105"/>
        <end position="121"/>
    </location>
</feature>
<dbReference type="OMA" id="AECHTEY"/>
<dbReference type="RefSeq" id="XP_007370836.1">
    <property type="nucleotide sequence ID" value="XM_007370774.1"/>
</dbReference>
<dbReference type="GeneID" id="18840040"/>
<protein>
    <submittedName>
        <fullName evidence="2">Uncharacterized protein</fullName>
    </submittedName>
</protein>
<feature type="compositionally biased region" description="Polar residues" evidence="1">
    <location>
        <begin position="58"/>
        <end position="67"/>
    </location>
</feature>
<feature type="region of interest" description="Disordered" evidence="1">
    <location>
        <begin position="1"/>
        <end position="136"/>
    </location>
</feature>
<feature type="compositionally biased region" description="Acidic residues" evidence="1">
    <location>
        <begin position="75"/>
        <end position="94"/>
    </location>
</feature>
<dbReference type="KEGG" id="dsq:DICSQDRAFT_174912"/>
<feature type="compositionally biased region" description="Basic and acidic residues" evidence="1">
    <location>
        <begin position="122"/>
        <end position="136"/>
    </location>
</feature>
<dbReference type="EMBL" id="JH719471">
    <property type="protein sequence ID" value="EJF56462.1"/>
    <property type="molecule type" value="Genomic_DNA"/>
</dbReference>
<reference evidence="2 3" key="1">
    <citation type="journal article" date="2012" name="Science">
        <title>The Paleozoic origin of enzymatic lignin decomposition reconstructed from 31 fungal genomes.</title>
        <authorList>
            <person name="Floudas D."/>
            <person name="Binder M."/>
            <person name="Riley R."/>
            <person name="Barry K."/>
            <person name="Blanchette R.A."/>
            <person name="Henrissat B."/>
            <person name="Martinez A.T."/>
            <person name="Otillar R."/>
            <person name="Spatafora J.W."/>
            <person name="Yadav J.S."/>
            <person name="Aerts A."/>
            <person name="Benoit I."/>
            <person name="Boyd A."/>
            <person name="Carlson A."/>
            <person name="Copeland A."/>
            <person name="Coutinho P.M."/>
            <person name="de Vries R.P."/>
            <person name="Ferreira P."/>
            <person name="Findley K."/>
            <person name="Foster B."/>
            <person name="Gaskell J."/>
            <person name="Glotzer D."/>
            <person name="Gorecki P."/>
            <person name="Heitman J."/>
            <person name="Hesse C."/>
            <person name="Hori C."/>
            <person name="Igarashi K."/>
            <person name="Jurgens J.A."/>
            <person name="Kallen N."/>
            <person name="Kersten P."/>
            <person name="Kohler A."/>
            <person name="Kuees U."/>
            <person name="Kumar T.K.A."/>
            <person name="Kuo A."/>
            <person name="LaButti K."/>
            <person name="Larrondo L.F."/>
            <person name="Lindquist E."/>
            <person name="Ling A."/>
            <person name="Lombard V."/>
            <person name="Lucas S."/>
            <person name="Lundell T."/>
            <person name="Martin R."/>
            <person name="McLaughlin D.J."/>
            <person name="Morgenstern I."/>
            <person name="Morin E."/>
            <person name="Murat C."/>
            <person name="Nagy L.G."/>
            <person name="Nolan M."/>
            <person name="Ohm R.A."/>
            <person name="Patyshakuliyeva A."/>
            <person name="Rokas A."/>
            <person name="Ruiz-Duenas F.J."/>
            <person name="Sabat G."/>
            <person name="Salamov A."/>
            <person name="Samejima M."/>
            <person name="Schmutz J."/>
            <person name="Slot J.C."/>
            <person name="St John F."/>
            <person name="Stenlid J."/>
            <person name="Sun H."/>
            <person name="Sun S."/>
            <person name="Syed K."/>
            <person name="Tsang A."/>
            <person name="Wiebenga A."/>
            <person name="Young D."/>
            <person name="Pisabarro A."/>
            <person name="Eastwood D.C."/>
            <person name="Martin F."/>
            <person name="Cullen D."/>
            <person name="Grigoriev I.V."/>
            <person name="Hibbett D.S."/>
        </authorList>
    </citation>
    <scope>NUCLEOTIDE SEQUENCE [LARGE SCALE GENOMIC DNA]</scope>
    <source>
        <strain evidence="2 3">LYAD-421 SS1</strain>
    </source>
</reference>
<gene>
    <name evidence="2" type="ORF">DICSQDRAFT_174912</name>
</gene>
<feature type="region of interest" description="Disordered" evidence="1">
    <location>
        <begin position="1237"/>
        <end position="1282"/>
    </location>
</feature>
<evidence type="ECO:0000313" key="3">
    <source>
        <dbReference type="Proteomes" id="UP000053319"/>
    </source>
</evidence>
<sequence length="1503" mass="170017">MPHPPPRPRRKPNTIPADPEGVTGVDIEAGTGQGGTAQNTSAGAHGENDGIGSEGKTHATTQAQTIGKRTAPLNTEEDDEEGEDEDEDEDDALGDSDSPQTPKTGKGKAKAKAKARKTGRKKAIEGGRNVEEMAEEDRMGRENGFLGFARVQMIFEADTSVRHLWNEVNKRPRIERHVQAILRNMQTKGRLDWEYPLLAAVEESQIDMSTLTQSPVPYERVPIFKFRMDAKEQKIHFLNGAHRKDANKLLYIEYSTLAKAAEQRLMKHREAKTKKGASKEVNEKGEIVDVEGEQLARELERLNAKKTQLMYWMCKIYADGKVQGNQRASLASNDHPPVKASNTDEALQMAFWRLHEGWKMWVEKNPDQRLVPGTPSFREKIVNRVFTEKELQIGYHNFILTNGENIRFMEDMYRISHFCAAQNLSRAQIERAVGKVSRNNVSKSEFPGGGAGVRWLCRTLMADLFVVATTAHFPDIENINPEDGGLSAADVATWNYKTLLNGDSHFVVTPEIREAVGGTESFLRGHVERHAEQEYLKLEAVWKEVGNQSNEVWTDEAMELVDAAYQRHLVKTEATKVYGEWDNPVWQSSMEGYWKRIFKTLGGYWAQRSKTLVGQDDIVAVDQALRKLQWVFFIRSHRREWCVPLMSRSHLADIIEYFDVNSDAFRMLVRTIDPLAQLPLLRVDNQKHGHHLTDYLGYLVFYLCDSTRYRFCDKTEVEDMLFGWLMTNINLLVKVSRRYKLHLEKSHRDFYSLTYSVISNAIVKARQAEEDNIYLKVISDLFPDRDFTEADVARVKAICKIITDAQAAVGKLTAKLKQRDLEGQTMHQTGMHQTGMHQTGSNMPSFSAVQLKHYPELYMLYNHGSDWMHREGQEMGKGKSTFDITYAFTMHAAFICYVETIGRLLLNCPEYTDLRDSFFRSFLNDRILLSLNDHLPTKKSWSSKQMSEPEFLNWDEPILEDIKERVGQLRPRALPVEVIPDGSVKELMVRAARIDDIKKCLARVASDILKYPIAHGQARELSDTLRGKPRDTLPLAFKVDRHIRVLLQACRVPVVHSIRFIVPSHRLTIMASILQEMIKYALYSDFRLRHPTAPFVMPSDVDVQDLLPVLPPAGPLPEGCYASMDDFATADPDAAARFARRLAELRMLVRVPTGDAESSSSDALSWRLQGVPTKSGQVYPQDLSWSGDWATDDIDDLPKEPTFEHLKAALQVPDQSDSAHTAVMPPEAEGRRPIATAHANDEPPSLSSPHRSSPASTSSSDDMLPSTQDNDEGRKVCPPTQIPSEVNSVADLRAIFEHINWNSVNAAVIEAMDRVENLIPHVATLESKDRTFSRLRYFWHCLYHSGAFPAAIVPYLRGDDRTLLEHTIPESWDEFKAEVLEENFDWEAELEEAAKRYTMHNWRGLHYPEEDNNPDWQPVVEEIEQQSINNMMDVDRQDDAAAAALGDESSTQAHSIKLATGIQVAVLAEDAPSEEAQGDEAEEGWGGGSEGQQPGNENHSDLM</sequence>
<dbReference type="Proteomes" id="UP000053319">
    <property type="component" value="Unassembled WGS sequence"/>
</dbReference>
<proteinExistence type="predicted"/>
<organism evidence="2 3">
    <name type="scientific">Dichomitus squalens (strain LYAD-421)</name>
    <name type="common">Western red white-rot fungus</name>
    <dbReference type="NCBI Taxonomy" id="732165"/>
    <lineage>
        <taxon>Eukaryota</taxon>
        <taxon>Fungi</taxon>
        <taxon>Dikarya</taxon>
        <taxon>Basidiomycota</taxon>
        <taxon>Agaricomycotina</taxon>
        <taxon>Agaricomycetes</taxon>
        <taxon>Polyporales</taxon>
        <taxon>Polyporaceae</taxon>
        <taxon>Dichomitus</taxon>
    </lineage>
</organism>
<evidence type="ECO:0000256" key="1">
    <source>
        <dbReference type="SAM" id="MobiDB-lite"/>
    </source>
</evidence>